<proteinExistence type="predicted"/>
<evidence type="ECO:0000313" key="2">
    <source>
        <dbReference type="EMBL" id="MBW0539535.1"/>
    </source>
</evidence>
<reference evidence="2" key="1">
    <citation type="submission" date="2021-03" db="EMBL/GenBank/DDBJ databases">
        <title>Draft genome sequence of rust myrtle Austropuccinia psidii MF-1, a brazilian biotype.</title>
        <authorList>
            <person name="Quecine M.C."/>
            <person name="Pachon D.M.R."/>
            <person name="Bonatelli M.L."/>
            <person name="Correr F.H."/>
            <person name="Franceschini L.M."/>
            <person name="Leite T.F."/>
            <person name="Margarido G.R.A."/>
            <person name="Almeida C.A."/>
            <person name="Ferrarezi J.A."/>
            <person name="Labate C.A."/>
        </authorList>
    </citation>
    <scope>NUCLEOTIDE SEQUENCE</scope>
    <source>
        <strain evidence="2">MF-1</strain>
    </source>
</reference>
<dbReference type="EMBL" id="AVOT02044177">
    <property type="protein sequence ID" value="MBW0539535.1"/>
    <property type="molecule type" value="Genomic_DNA"/>
</dbReference>
<organism evidence="2 3">
    <name type="scientific">Austropuccinia psidii MF-1</name>
    <dbReference type="NCBI Taxonomy" id="1389203"/>
    <lineage>
        <taxon>Eukaryota</taxon>
        <taxon>Fungi</taxon>
        <taxon>Dikarya</taxon>
        <taxon>Basidiomycota</taxon>
        <taxon>Pucciniomycotina</taxon>
        <taxon>Pucciniomycetes</taxon>
        <taxon>Pucciniales</taxon>
        <taxon>Sphaerophragmiaceae</taxon>
        <taxon>Austropuccinia</taxon>
    </lineage>
</organism>
<name>A0A9Q3FEG2_9BASI</name>
<gene>
    <name evidence="2" type="ORF">O181_079250</name>
</gene>
<protein>
    <recommendedName>
        <fullName evidence="1">Reverse transcriptase Ty1/copia-type domain-containing protein</fullName>
    </recommendedName>
</protein>
<dbReference type="InterPro" id="IPR013103">
    <property type="entry name" value="RVT_2"/>
</dbReference>
<comment type="caution">
    <text evidence="2">The sequence shown here is derived from an EMBL/GenBank/DDBJ whole genome shotgun (WGS) entry which is preliminary data.</text>
</comment>
<accession>A0A9Q3FEG2</accession>
<keyword evidence="3" id="KW-1185">Reference proteome</keyword>
<dbReference type="OrthoDB" id="2796020at2759"/>
<dbReference type="Proteomes" id="UP000765509">
    <property type="component" value="Unassembled WGS sequence"/>
</dbReference>
<evidence type="ECO:0000259" key="1">
    <source>
        <dbReference type="Pfam" id="PF07727"/>
    </source>
</evidence>
<dbReference type="AlphaFoldDB" id="A0A9Q3FEG2"/>
<evidence type="ECO:0000313" key="3">
    <source>
        <dbReference type="Proteomes" id="UP000765509"/>
    </source>
</evidence>
<dbReference type="Pfam" id="PF07727">
    <property type="entry name" value="RVT_2"/>
    <property type="match status" value="1"/>
</dbReference>
<feature type="domain" description="Reverse transcriptase Ty1/copia-type" evidence="1">
    <location>
        <begin position="7"/>
        <end position="81"/>
    </location>
</feature>
<sequence>MESKDNQTYALTATFKLLRLVLTICGVRGWYVNSFDFVSAYLNAEIDTDIWVRPPNGLHIPSSFRCKLRKALYGTRKAAIAGGNAWRRDSQHLATRPVISTRVSTCTNHGNP</sequence>